<sequence>MLDLNKNLIGIYEKALPSHYTWEEKLSAAKKAGYDYVEMSIDESDERLYRLDWSVHERKEVVDAIRKTGIRIPTMCLSGHRRYPLGSEDDRIRQRALDIMRKAIILASDLGIRVIQLAGYDVYYDKSNDHTIERFEHGLEQSIQWASQANVMLAMEVMDYEFMGSVEKIMHYVRKFQSPYFQIYPDLGNISAWGNTLSTDLASGQGHIVAIHAKDTMPGEFRRVDFGTGCVDFIEGFRQLNQMTYKGPILIEMWNDDKEDFMAIITNARKWIMDKMQQAGMTV</sequence>
<evidence type="ECO:0000313" key="5">
    <source>
        <dbReference type="Proteomes" id="UP000683246"/>
    </source>
</evidence>
<organism evidence="4 5">
    <name type="scientific">Vallitalea pronyensis</name>
    <dbReference type="NCBI Taxonomy" id="1348613"/>
    <lineage>
        <taxon>Bacteria</taxon>
        <taxon>Bacillati</taxon>
        <taxon>Bacillota</taxon>
        <taxon>Clostridia</taxon>
        <taxon>Lachnospirales</taxon>
        <taxon>Vallitaleaceae</taxon>
        <taxon>Vallitalea</taxon>
    </lineage>
</organism>
<dbReference type="EMBL" id="CP058649">
    <property type="protein sequence ID" value="QUI22528.1"/>
    <property type="molecule type" value="Genomic_DNA"/>
</dbReference>
<feature type="domain" description="Xylose isomerase-like TIM barrel" evidence="3">
    <location>
        <begin position="27"/>
        <end position="260"/>
    </location>
</feature>
<dbReference type="NCBIfam" id="NF009689">
    <property type="entry name" value="PRK13210.1"/>
    <property type="match status" value="1"/>
</dbReference>
<dbReference type="GO" id="GO:0016861">
    <property type="term" value="F:intramolecular oxidoreductase activity, interconverting aldoses and ketoses"/>
    <property type="evidence" value="ECO:0007669"/>
    <property type="project" value="InterPro"/>
</dbReference>
<evidence type="ECO:0000313" key="4">
    <source>
        <dbReference type="EMBL" id="QUI22528.1"/>
    </source>
</evidence>
<proteinExistence type="predicted"/>
<keyword evidence="5" id="KW-1185">Reference proteome</keyword>
<dbReference type="PANTHER" id="PTHR43489:SF8">
    <property type="entry name" value="L-RIBULOSE-5-PHOSPHATE 3-EPIMERASE ULAE"/>
    <property type="match status" value="1"/>
</dbReference>
<dbReference type="NCBIfam" id="NF009688">
    <property type="entry name" value="PRK13209.1"/>
    <property type="match status" value="1"/>
</dbReference>
<dbReference type="GO" id="GO:0019852">
    <property type="term" value="P:L-ascorbic acid metabolic process"/>
    <property type="evidence" value="ECO:0007669"/>
    <property type="project" value="TreeGrafter"/>
</dbReference>
<protein>
    <recommendedName>
        <fullName evidence="2">L-ribulose-5-phosphate 3-epimerase</fullName>
    </recommendedName>
</protein>
<dbReference type="SUPFAM" id="SSF51658">
    <property type="entry name" value="Xylose isomerase-like"/>
    <property type="match status" value="1"/>
</dbReference>
<name>A0A8J8SGP2_9FIRM</name>
<dbReference type="InterPro" id="IPR013022">
    <property type="entry name" value="Xyl_isomerase-like_TIM-brl"/>
</dbReference>
<dbReference type="InterPro" id="IPR050417">
    <property type="entry name" value="Sugar_Epim/Isomerase"/>
</dbReference>
<evidence type="ECO:0000256" key="2">
    <source>
        <dbReference type="NCBIfam" id="TIGR00542"/>
    </source>
</evidence>
<keyword evidence="1" id="KW-0413">Isomerase</keyword>
<dbReference type="NCBIfam" id="TIGR00542">
    <property type="entry name" value="hxl6Piso_put"/>
    <property type="match status" value="1"/>
</dbReference>
<dbReference type="GO" id="GO:0034015">
    <property type="term" value="F:L-ribulose-5-phosphate 3-epimerase activity"/>
    <property type="evidence" value="ECO:0007669"/>
    <property type="project" value="TreeGrafter"/>
</dbReference>
<dbReference type="Pfam" id="PF01261">
    <property type="entry name" value="AP_endonuc_2"/>
    <property type="match status" value="1"/>
</dbReference>
<dbReference type="InterPro" id="IPR036237">
    <property type="entry name" value="Xyl_isomerase-like_sf"/>
</dbReference>
<evidence type="ECO:0000259" key="3">
    <source>
        <dbReference type="Pfam" id="PF01261"/>
    </source>
</evidence>
<evidence type="ECO:0000256" key="1">
    <source>
        <dbReference type="ARBA" id="ARBA00023235"/>
    </source>
</evidence>
<dbReference type="AlphaFoldDB" id="A0A8J8SGP2"/>
<dbReference type="Proteomes" id="UP000683246">
    <property type="component" value="Chromosome"/>
</dbReference>
<dbReference type="InterPro" id="IPR004560">
    <property type="entry name" value="L-Ru-5P_3-Epase"/>
</dbReference>
<accession>A0A8J8SGP2</accession>
<dbReference type="Gene3D" id="3.20.20.150">
    <property type="entry name" value="Divalent-metal-dependent TIM barrel enzymes"/>
    <property type="match status" value="1"/>
</dbReference>
<reference evidence="4" key="1">
    <citation type="submission" date="2020-07" db="EMBL/GenBank/DDBJ databases">
        <title>Vallitalea pronyensis genome.</title>
        <authorList>
            <person name="Postec A."/>
        </authorList>
    </citation>
    <scope>NUCLEOTIDE SEQUENCE</scope>
    <source>
        <strain evidence="4">FatNI3</strain>
    </source>
</reference>
<dbReference type="PANTHER" id="PTHR43489">
    <property type="entry name" value="ISOMERASE"/>
    <property type="match status" value="1"/>
</dbReference>
<dbReference type="KEGG" id="vpy:HZI73_09540"/>
<gene>
    <name evidence="4" type="ORF">HZI73_09540</name>
</gene>
<dbReference type="RefSeq" id="WP_212698017.1">
    <property type="nucleotide sequence ID" value="NZ_CP058649.1"/>
</dbReference>